<dbReference type="Pfam" id="PF00106">
    <property type="entry name" value="adh_short"/>
    <property type="match status" value="1"/>
</dbReference>
<evidence type="ECO:0000256" key="3">
    <source>
        <dbReference type="ARBA" id="ARBA00023002"/>
    </source>
</evidence>
<dbReference type="PANTHER" id="PTHR43490:SF99">
    <property type="entry name" value="SHORT-CHAIN DEHYDROGENASE_REDUCTASE"/>
    <property type="match status" value="1"/>
</dbReference>
<name>A0ABZ1MAM5_STREF</name>
<organism evidence="5 6">
    <name type="scientific">Streptomyces purpurascens</name>
    <dbReference type="NCBI Taxonomy" id="1924"/>
    <lineage>
        <taxon>Bacteria</taxon>
        <taxon>Bacillati</taxon>
        <taxon>Actinomycetota</taxon>
        <taxon>Actinomycetes</taxon>
        <taxon>Kitasatosporales</taxon>
        <taxon>Streptomycetaceae</taxon>
        <taxon>Streptomyces</taxon>
    </lineage>
</organism>
<dbReference type="SUPFAM" id="SSF51735">
    <property type="entry name" value="NAD(P)-binding Rossmann-fold domains"/>
    <property type="match status" value="1"/>
</dbReference>
<dbReference type="InterPro" id="IPR002347">
    <property type="entry name" value="SDR_fam"/>
</dbReference>
<keyword evidence="3" id="KW-0560">Oxidoreductase</keyword>
<sequence length="245" mass="25096">MKPGTIVLVTGANKGIGLETARQLALLGAFVALGSRDADRGAEAAAVLARDGIRVHPVTLDVTDDESVAAAARQLERTCGRLDVLVNNAGVFIGASAAGTTAPIIRKTFEANVAGPVAMIHATLPLLRRSATPRIVNVSSATASLALTSSGADLPGDASVRLAYTSSKAALNMLTVQYAAAFRADPGLAHIKINSVSPGWTATGMNGFRAPRSVEQGARAVITLADLPDDGPSGGFYDEHGTLAW</sequence>
<dbReference type="EMBL" id="CP108341">
    <property type="protein sequence ID" value="WTW24947.1"/>
    <property type="molecule type" value="Genomic_DNA"/>
</dbReference>
<dbReference type="PANTHER" id="PTHR43490">
    <property type="entry name" value="(+)-NEOMENTHOL DEHYDROGENASE"/>
    <property type="match status" value="1"/>
</dbReference>
<evidence type="ECO:0000256" key="2">
    <source>
        <dbReference type="ARBA" id="ARBA00022857"/>
    </source>
</evidence>
<comment type="similarity">
    <text evidence="1 4">Belongs to the short-chain dehydrogenases/reductases (SDR) family.</text>
</comment>
<dbReference type="Gene3D" id="3.40.50.720">
    <property type="entry name" value="NAD(P)-binding Rossmann-like Domain"/>
    <property type="match status" value="1"/>
</dbReference>
<protein>
    <submittedName>
        <fullName evidence="5">SDR family NAD(P)-dependent oxidoreductase</fullName>
    </submittedName>
</protein>
<dbReference type="PRINTS" id="PR00080">
    <property type="entry name" value="SDRFAMILY"/>
</dbReference>
<keyword evidence="2" id="KW-0521">NADP</keyword>
<evidence type="ECO:0000256" key="4">
    <source>
        <dbReference type="RuleBase" id="RU000363"/>
    </source>
</evidence>
<keyword evidence="6" id="KW-1185">Reference proteome</keyword>
<evidence type="ECO:0000313" key="6">
    <source>
        <dbReference type="Proteomes" id="UP001621512"/>
    </source>
</evidence>
<evidence type="ECO:0000256" key="1">
    <source>
        <dbReference type="ARBA" id="ARBA00006484"/>
    </source>
</evidence>
<dbReference type="InterPro" id="IPR036291">
    <property type="entry name" value="NAD(P)-bd_dom_sf"/>
</dbReference>
<proteinExistence type="inferred from homology"/>
<dbReference type="PRINTS" id="PR00081">
    <property type="entry name" value="GDHRDH"/>
</dbReference>
<gene>
    <name evidence="5" type="ORF">OHU35_02360</name>
</gene>
<dbReference type="RefSeq" id="WP_189725258.1">
    <property type="nucleotide sequence ID" value="NZ_BMUK01000007.1"/>
</dbReference>
<evidence type="ECO:0000313" key="5">
    <source>
        <dbReference type="EMBL" id="WTW24947.1"/>
    </source>
</evidence>
<accession>A0ABZ1MAM5</accession>
<dbReference type="Proteomes" id="UP001621512">
    <property type="component" value="Chromosome"/>
</dbReference>
<reference evidence="5 6" key="1">
    <citation type="submission" date="2022-10" db="EMBL/GenBank/DDBJ databases">
        <title>The complete genomes of actinobacterial strains from the NBC collection.</title>
        <authorList>
            <person name="Joergensen T.S."/>
            <person name="Alvarez Arevalo M."/>
            <person name="Sterndorff E.B."/>
            <person name="Faurdal D."/>
            <person name="Vuksanovic O."/>
            <person name="Mourched A.-S."/>
            <person name="Charusanti P."/>
            <person name="Shaw S."/>
            <person name="Blin K."/>
            <person name="Weber T."/>
        </authorList>
    </citation>
    <scope>NUCLEOTIDE SEQUENCE [LARGE SCALE GENOMIC DNA]</scope>
    <source>
        <strain evidence="5 6">NBC_00017</strain>
    </source>
</reference>